<dbReference type="Proteomes" id="UP001174909">
    <property type="component" value="Unassembled WGS sequence"/>
</dbReference>
<dbReference type="PANTHER" id="PTHR12233">
    <property type="entry name" value="VACUOLAR PROTEIN SORTING 26 RELATED"/>
    <property type="match status" value="1"/>
</dbReference>
<evidence type="ECO:0000313" key="4">
    <source>
        <dbReference type="Proteomes" id="UP001174909"/>
    </source>
</evidence>
<reference evidence="2" key="1">
    <citation type="submission" date="2023-03" db="EMBL/GenBank/DDBJ databases">
        <authorList>
            <person name="Steffen K."/>
            <person name="Cardenas P."/>
        </authorList>
    </citation>
    <scope>NUCLEOTIDE SEQUENCE</scope>
</reference>
<dbReference type="InterPro" id="IPR014752">
    <property type="entry name" value="Arrestin-like_C"/>
</dbReference>
<accession>A0AA35S5Q7</accession>
<keyword evidence="4" id="KW-1185">Reference proteome</keyword>
<evidence type="ECO:0000313" key="2">
    <source>
        <dbReference type="EMBL" id="CAI8022666.1"/>
    </source>
</evidence>
<dbReference type="EMBL" id="CASHTH010001970">
    <property type="protein sequence ID" value="CAI8022666.1"/>
    <property type="molecule type" value="Genomic_DNA"/>
</dbReference>
<dbReference type="AlphaFoldDB" id="A0AA35S5Q7"/>
<protein>
    <submittedName>
        <fullName evidence="2">Vacuolar protein sorting-associated protein 26B-like</fullName>
    </submittedName>
</protein>
<comment type="caution">
    <text evidence="2">The sequence shown here is derived from an EMBL/GenBank/DDBJ whole genome shotgun (WGS) entry which is preliminary data.</text>
</comment>
<evidence type="ECO:0000256" key="1">
    <source>
        <dbReference type="ARBA" id="ARBA00009100"/>
    </source>
</evidence>
<sequence>MRDVNKKFSVRYYVNLVLVDEEERRYFKQQEIVLWRKADPKAARKSVKK</sequence>
<dbReference type="Gene3D" id="2.60.40.640">
    <property type="match status" value="1"/>
</dbReference>
<dbReference type="InterPro" id="IPR028934">
    <property type="entry name" value="Vps26-related"/>
</dbReference>
<proteinExistence type="inferred from homology"/>
<name>A0AA35S5Q7_GEOBA</name>
<gene>
    <name evidence="2" type="ORF">GBAR_LOCUS13300</name>
    <name evidence="3" type="ORF">GBAR_LOCUS23159</name>
</gene>
<comment type="similarity">
    <text evidence="1">Belongs to the VPS26 family.</text>
</comment>
<dbReference type="GO" id="GO:0006886">
    <property type="term" value="P:intracellular protein transport"/>
    <property type="evidence" value="ECO:0007669"/>
    <property type="project" value="InterPro"/>
</dbReference>
<evidence type="ECO:0000313" key="3">
    <source>
        <dbReference type="EMBL" id="CAI8041728.1"/>
    </source>
</evidence>
<dbReference type="EMBL" id="CASHTH010003203">
    <property type="protein sequence ID" value="CAI8041728.1"/>
    <property type="molecule type" value="Genomic_DNA"/>
</dbReference>
<organism evidence="2 4">
    <name type="scientific">Geodia barretti</name>
    <name type="common">Barrett's horny sponge</name>
    <dbReference type="NCBI Taxonomy" id="519541"/>
    <lineage>
        <taxon>Eukaryota</taxon>
        <taxon>Metazoa</taxon>
        <taxon>Porifera</taxon>
        <taxon>Demospongiae</taxon>
        <taxon>Heteroscleromorpha</taxon>
        <taxon>Tetractinellida</taxon>
        <taxon>Astrophorina</taxon>
        <taxon>Geodiidae</taxon>
        <taxon>Geodia</taxon>
    </lineage>
</organism>